<dbReference type="SUPFAM" id="SSF53300">
    <property type="entry name" value="vWA-like"/>
    <property type="match status" value="1"/>
</dbReference>
<dbReference type="CDD" id="cd00198">
    <property type="entry name" value="vWFA"/>
    <property type="match status" value="1"/>
</dbReference>
<dbReference type="InterPro" id="IPR002035">
    <property type="entry name" value="VWF_A"/>
</dbReference>
<dbReference type="Proteomes" id="UP000307768">
    <property type="component" value="Unassembled WGS sequence"/>
</dbReference>
<feature type="compositionally biased region" description="Basic and acidic residues" evidence="1">
    <location>
        <begin position="1593"/>
        <end position="1603"/>
    </location>
</feature>
<keyword evidence="2" id="KW-1133">Transmembrane helix</keyword>
<dbReference type="PROSITE" id="PS50234">
    <property type="entry name" value="VWFA"/>
    <property type="match status" value="1"/>
</dbReference>
<keyword evidence="3" id="KW-0732">Signal</keyword>
<evidence type="ECO:0000256" key="3">
    <source>
        <dbReference type="SAM" id="SignalP"/>
    </source>
</evidence>
<dbReference type="InterPro" id="IPR057687">
    <property type="entry name" value="DUF7927"/>
</dbReference>
<reference evidence="5 6" key="1">
    <citation type="submission" date="2019-09" db="EMBL/GenBank/DDBJ databases">
        <title>Mumia zhuanghuii sp. nov. isolated from the intestinal contents of plateau pika (Ochotona curzoniae) in the Qinghai-Tibet plateau of China.</title>
        <authorList>
            <person name="Tian Z."/>
        </authorList>
    </citation>
    <scope>NUCLEOTIDE SEQUENCE [LARGE SCALE GENOMIC DNA]</scope>
    <source>
        <strain evidence="6">350</strain>
    </source>
</reference>
<feature type="transmembrane region" description="Helical" evidence="2">
    <location>
        <begin position="1622"/>
        <end position="1641"/>
    </location>
</feature>
<dbReference type="Pfam" id="PF25549">
    <property type="entry name" value="DUF7927"/>
    <property type="match status" value="1"/>
</dbReference>
<feature type="compositionally biased region" description="Low complexity" evidence="1">
    <location>
        <begin position="993"/>
        <end position="1003"/>
    </location>
</feature>
<dbReference type="InterPro" id="IPR045826">
    <property type="entry name" value="SpaA_PFL_dom_2"/>
</dbReference>
<proteinExistence type="predicted"/>
<accession>A0A5Q6RXG6</accession>
<evidence type="ECO:0000259" key="4">
    <source>
        <dbReference type="PROSITE" id="PS50234"/>
    </source>
</evidence>
<dbReference type="Pfam" id="PF00092">
    <property type="entry name" value="VWA"/>
    <property type="match status" value="1"/>
</dbReference>
<keyword evidence="2" id="KW-0812">Transmembrane</keyword>
<feature type="compositionally biased region" description="Pro residues" evidence="1">
    <location>
        <begin position="1605"/>
        <end position="1615"/>
    </location>
</feature>
<evidence type="ECO:0000256" key="2">
    <source>
        <dbReference type="SAM" id="Phobius"/>
    </source>
</evidence>
<feature type="domain" description="VWFA" evidence="4">
    <location>
        <begin position="200"/>
        <end position="396"/>
    </location>
</feature>
<feature type="chain" id="PRO_5038524477" evidence="3">
    <location>
        <begin position="36"/>
        <end position="1660"/>
    </location>
</feature>
<dbReference type="Gene3D" id="3.40.50.410">
    <property type="entry name" value="von Willebrand factor, type A domain"/>
    <property type="match status" value="1"/>
</dbReference>
<keyword evidence="2" id="KW-0472">Membrane</keyword>
<gene>
    <name evidence="5" type="ORF">FE697_011325</name>
</gene>
<feature type="signal peptide" evidence="3">
    <location>
        <begin position="1"/>
        <end position="35"/>
    </location>
</feature>
<dbReference type="InterPro" id="IPR036465">
    <property type="entry name" value="vWFA_dom_sf"/>
</dbReference>
<name>A0A5Q6RXG6_9ACTN</name>
<sequence>MVTGNVSGRWRRVAAVLGATALTAGLGAVSAPAPALLPEVVMPQAVPPATGNNAVITVKVGGSRSGTSGVTSLAGVELGFYDAATGGTPAFTCTSDADGDCSIVVPNTQAVGGVNRNRRFWVRQVAAPAGWYTNPSLGTGTTVAADPYRFQTGTALQNGQTYSSTVNFMIGTGNENNQASGGIWQNSLDNPDFPAQCGINVAIVHDLSNSVTDAQLVSLKAASQSFVDSLTGTPSAVSTFTFASNAPATGATNTTLPLTSVATAAGATSVKNKIAGFTKPGGNAGGTNWDRGFAQVAESTSSFDVAVLITDGNPTFYGQNVEGPGSRTRFREVENGIFSANAIKATGTRVVAVGVGDGVGNAGSGQNLRAISGTTLNDDYYQSANYAEAAQQLRALALGSCQGSVSVVKQVVPPSAPPGSTAGALPAPGWTFTATGSAPGVTITPPAFRVTGETGAVNFPLEFAGGTTSGAVSFIEEVQGGFTLQPVNGFNATCVRTDTGAAVPSTNSGAVGFSVTANAAFPISCTVYNRAPNPPVTVTVNKQWVIDGTPFADGAQPSGFIAAGSIDGVDAPWGVAQSGYFLNDVVEIGEVVDLSTRPGCTLDSQQLTSRNGTPVSVSLPADETLTQTANTYTVTNVVTCTSRLTLEKQIRGGTGDPTDWTLTSIAPDGALEGPAGATGSDSATLIEVTPGVRYGLTESEGDVNFVQFEDPNAVIPAGNSGSWTCQQIGPDGEVIPGYADGLNGGVNVPLGYDVRCTTFNDTARLALRKVVENPFGGSAVPSDWSLTATPVNGPAGLQPVTVTGSTAVEPFNIRPGVEYTLTESGGPPGYTFVDLTCAIGPAIPASTRNITIQAQFAGLCTFTNREQPAHLTLVKDVTNDDGGTAEPEDWTLSADGPTPISGASGSAAVTGAEVSSGSYDLSEAGGPTGYTAGDWDCGDATLEGATVTVPSGGDVTCTIVNDDEPGTLTLVKEVTNDNGGTAEPTEWTLSADGPTTGVSGPTGSVTVTGVTVNAGSYALAETGPSGYTPSDWVCITTDGELPVVAGAVSVANGADVTCTVVNDDEPGTLTLVKEVVNDDGGTAEATEWTLTADGPTSITGTTGAAEVTGATVDAGAYDLSEAGGPVGYTAGDWDCGSATLEGATVTVPNGGDVTCTIVNDDEPGTLTLVKEVTNDDGGTAEATEWTLTADGPTSITGATGTPAVTAVEVDAGGYALSETGGPAGYTAGDWDCGEATMEGANVAVGLGADVTCTIVNDDEPGSLTLVKEVVNDNGGAADPTDWTLAATGGETTITGVTGAPAVTGAEVDAGDYDLSESDGPAGYTPSEWDCGEAALAGATVTVPNGSDVTCTITNTYDAPTLTLVKEVVNDDGGTAAATDWTLSATGPSTHSGVTGSDAVTAVSTAAGAYALAESGPSGYTASDWECVATAGEAALDGATITLAPGDDVTCTITNDDDAVPPASTWTVVKSSDPPSGSDVDPGDVVTYTVRAGIVSGTSVDGVTVVDDLSRVLDHATLVEGSITASAGSASVSGTTLTWAVGTLTGTQTLTYRVTVDDDARDVVLRNVVTGDGAQPCPPDGPELSSARAAAAAEDCRTTTHETPPEATPPTPPPDLPFTGGPAGWISVLALLMLVVGAWLIASRNRRAAADDEGEGTLEKP</sequence>
<feature type="region of interest" description="Disordered" evidence="1">
    <location>
        <begin position="976"/>
        <end position="1003"/>
    </location>
</feature>
<organism evidence="5 6">
    <name type="scientific">Mumia zhuanghuii</name>
    <dbReference type="NCBI Taxonomy" id="2585211"/>
    <lineage>
        <taxon>Bacteria</taxon>
        <taxon>Bacillati</taxon>
        <taxon>Actinomycetota</taxon>
        <taxon>Actinomycetes</taxon>
        <taxon>Propionibacteriales</taxon>
        <taxon>Nocardioidaceae</taxon>
        <taxon>Mumia</taxon>
    </lineage>
</organism>
<dbReference type="EMBL" id="VDFQ02000003">
    <property type="protein sequence ID" value="KAA1422750.1"/>
    <property type="molecule type" value="Genomic_DNA"/>
</dbReference>
<dbReference type="Pfam" id="PF19403">
    <property type="entry name" value="SpaA_2"/>
    <property type="match status" value="8"/>
</dbReference>
<evidence type="ECO:0000313" key="6">
    <source>
        <dbReference type="Proteomes" id="UP000307768"/>
    </source>
</evidence>
<evidence type="ECO:0000313" key="5">
    <source>
        <dbReference type="EMBL" id="KAA1422750.1"/>
    </source>
</evidence>
<feature type="region of interest" description="Disordered" evidence="1">
    <location>
        <begin position="877"/>
        <end position="909"/>
    </location>
</feature>
<evidence type="ECO:0000256" key="1">
    <source>
        <dbReference type="SAM" id="MobiDB-lite"/>
    </source>
</evidence>
<dbReference type="OrthoDB" id="134475at2"/>
<protein>
    <submittedName>
        <fullName evidence="5">VWA domain-containing protein</fullName>
    </submittedName>
</protein>
<feature type="region of interest" description="Disordered" evidence="1">
    <location>
        <begin position="1571"/>
        <end position="1618"/>
    </location>
</feature>
<dbReference type="RefSeq" id="WP_149769700.1">
    <property type="nucleotide sequence ID" value="NZ_VDFQ02000003.1"/>
</dbReference>
<comment type="caution">
    <text evidence="5">The sequence shown here is derived from an EMBL/GenBank/DDBJ whole genome shotgun (WGS) entry which is preliminary data.</text>
</comment>